<dbReference type="SUPFAM" id="SSF57903">
    <property type="entry name" value="FYVE/PHD zinc finger"/>
    <property type="match status" value="1"/>
</dbReference>
<organism evidence="15">
    <name type="scientific">Haemonchus placei</name>
    <name type="common">Barber's pole worm</name>
    <dbReference type="NCBI Taxonomy" id="6290"/>
    <lineage>
        <taxon>Eukaryota</taxon>
        <taxon>Metazoa</taxon>
        <taxon>Ecdysozoa</taxon>
        <taxon>Nematoda</taxon>
        <taxon>Chromadorea</taxon>
        <taxon>Rhabditida</taxon>
        <taxon>Rhabditina</taxon>
        <taxon>Rhabditomorpha</taxon>
        <taxon>Strongyloidea</taxon>
        <taxon>Trichostrongylidae</taxon>
        <taxon>Haemonchus</taxon>
    </lineage>
</organism>
<feature type="binding site" evidence="10">
    <location>
        <position position="264"/>
    </location>
    <ligand>
        <name>Zn(2+)</name>
        <dbReference type="ChEBI" id="CHEBI:29105"/>
        <label>1</label>
    </ligand>
</feature>
<evidence type="ECO:0000256" key="2">
    <source>
        <dbReference type="ARBA" id="ARBA00010210"/>
    </source>
</evidence>
<protein>
    <submittedName>
        <fullName evidence="15">PHD domain-containing protein</fullName>
    </submittedName>
</protein>
<feature type="region of interest" description="Disordered" evidence="11">
    <location>
        <begin position="433"/>
        <end position="464"/>
    </location>
</feature>
<dbReference type="Gene3D" id="3.30.40.10">
    <property type="entry name" value="Zinc/RING finger domain, C3HC4 (zinc finger)"/>
    <property type="match status" value="1"/>
</dbReference>
<sequence length="464" mass="52366">MMDPPSKKRKNLDFLTHPCLGPFLEKYRNLDNKVEEGLAICTVRLRELVAHADEWHPAVIKKELDEIKELNCRMLEDKLELTKHEDFMRLEAYKAMVKLYRDWGLIPEDDAFWKEFDILRSLPSDPVVNEGIDLFADIDNSSADSREENDCWIPPSWLVAPSSPPSPLNKRELLKSIQRSKRLLFRDDSEDGGSHDSGAVDGHNSEANRDSGCENSHEGVEENPDAMGNNGDASESQSPGPISEESDLDVYEEDVAEDKVYCYCHRGSYGFMVACDGLKCRYGGWFHLRCTGLAKVPEVFDSWLCKSCIRKKGPRFEYSSRVIKTEPEDDGEYGVGPPATVTEAPTEVLPGNLSQAPTNASFEQCGVTGTVECNEMDEHGIQFIGIFEDRPFIDRVIKQEVPDDYDDVQIQDNSSSGLILREEAEVIEPRKALRQAERDHDGAPAESTIFGLRSRRGKRSRQIE</sequence>
<evidence type="ECO:0000256" key="8">
    <source>
        <dbReference type="ARBA" id="ARBA00023242"/>
    </source>
</evidence>
<feature type="binding site" evidence="10">
    <location>
        <position position="280"/>
    </location>
    <ligand>
        <name>Zn(2+)</name>
        <dbReference type="ChEBI" id="CHEBI:29105"/>
        <label>2</label>
    </ligand>
</feature>
<keyword evidence="8" id="KW-0539">Nucleus</keyword>
<feature type="site" description="Histone H3K4me3 binding" evidence="9">
    <location>
        <position position="261"/>
    </location>
</feature>
<keyword evidence="7" id="KW-0804">Transcription</keyword>
<reference evidence="13 14" key="2">
    <citation type="submission" date="2018-11" db="EMBL/GenBank/DDBJ databases">
        <authorList>
            <consortium name="Pathogen Informatics"/>
        </authorList>
    </citation>
    <scope>NUCLEOTIDE SEQUENCE [LARGE SCALE GENOMIC DNA]</scope>
    <source>
        <strain evidence="13 14">MHpl1</strain>
    </source>
</reference>
<evidence type="ECO:0000256" key="10">
    <source>
        <dbReference type="PIRSR" id="PIRSR628651-51"/>
    </source>
</evidence>
<evidence type="ECO:0000256" key="4">
    <source>
        <dbReference type="ARBA" id="ARBA00022771"/>
    </source>
</evidence>
<feature type="binding site" evidence="10">
    <location>
        <position position="287"/>
    </location>
    <ligand>
        <name>Zn(2+)</name>
        <dbReference type="ChEBI" id="CHEBI:29105"/>
        <label>1</label>
    </ligand>
</feature>
<evidence type="ECO:0000256" key="9">
    <source>
        <dbReference type="PIRSR" id="PIRSR628651-50"/>
    </source>
</evidence>
<evidence type="ECO:0000313" key="14">
    <source>
        <dbReference type="Proteomes" id="UP000268014"/>
    </source>
</evidence>
<feature type="binding site" evidence="10">
    <location>
        <position position="262"/>
    </location>
    <ligand>
        <name>Zn(2+)</name>
        <dbReference type="ChEBI" id="CHEBI:29105"/>
        <label>1</label>
    </ligand>
</feature>
<dbReference type="OrthoDB" id="5411773at2759"/>
<evidence type="ECO:0000313" key="13">
    <source>
        <dbReference type="EMBL" id="VDO34005.1"/>
    </source>
</evidence>
<feature type="domain" description="Zinc finger PHD-type" evidence="12">
    <location>
        <begin position="261"/>
        <end position="309"/>
    </location>
</feature>
<keyword evidence="3 10" id="KW-0479">Metal-binding</keyword>
<feature type="site" description="Histone H3K4me3 binding" evidence="9">
    <location>
        <position position="276"/>
    </location>
</feature>
<dbReference type="GO" id="GO:0008270">
    <property type="term" value="F:zinc ion binding"/>
    <property type="evidence" value="ECO:0007669"/>
    <property type="project" value="UniProtKB-KW"/>
</dbReference>
<dbReference type="PANTHER" id="PTHR10333:SF103">
    <property type="entry name" value="INHIBITOR OF GROWTH PROTEIN 3"/>
    <property type="match status" value="1"/>
</dbReference>
<accession>A0A0N4WCC1</accession>
<dbReference type="GO" id="GO:0005634">
    <property type="term" value="C:nucleus"/>
    <property type="evidence" value="ECO:0007669"/>
    <property type="project" value="UniProtKB-SubCell"/>
</dbReference>
<feature type="compositionally biased region" description="Polar residues" evidence="11">
    <location>
        <begin position="231"/>
        <end position="240"/>
    </location>
</feature>
<dbReference type="Proteomes" id="UP000268014">
    <property type="component" value="Unassembled WGS sequence"/>
</dbReference>
<evidence type="ECO:0000313" key="15">
    <source>
        <dbReference type="WBParaSite" id="HPLM_0000815301-mRNA-1"/>
    </source>
</evidence>
<evidence type="ECO:0000256" key="3">
    <source>
        <dbReference type="ARBA" id="ARBA00022723"/>
    </source>
</evidence>
<feature type="site" description="Histone H3K4me3 binding" evidence="9">
    <location>
        <position position="285"/>
    </location>
</feature>
<dbReference type="SMART" id="SM00249">
    <property type="entry name" value="PHD"/>
    <property type="match status" value="1"/>
</dbReference>
<dbReference type="OMA" id="REENDCW"/>
<dbReference type="InterPro" id="IPR011011">
    <property type="entry name" value="Znf_FYVE_PHD"/>
</dbReference>
<feature type="compositionally biased region" description="Basic and acidic residues" evidence="11">
    <location>
        <begin position="203"/>
        <end position="220"/>
    </location>
</feature>
<dbReference type="PANTHER" id="PTHR10333">
    <property type="entry name" value="INHIBITOR OF GROWTH PROTEIN"/>
    <property type="match status" value="1"/>
</dbReference>
<feature type="binding site" evidence="10">
    <location>
        <position position="275"/>
    </location>
    <ligand>
        <name>Zn(2+)</name>
        <dbReference type="ChEBI" id="CHEBI:29105"/>
        <label>2</label>
    </ligand>
</feature>
<dbReference type="EMBL" id="UZAF01016794">
    <property type="protein sequence ID" value="VDO34005.1"/>
    <property type="molecule type" value="Genomic_DNA"/>
</dbReference>
<evidence type="ECO:0000259" key="12">
    <source>
        <dbReference type="SMART" id="SM00249"/>
    </source>
</evidence>
<comment type="similarity">
    <text evidence="2">Belongs to the ING family.</text>
</comment>
<reference evidence="15" key="1">
    <citation type="submission" date="2017-02" db="UniProtKB">
        <authorList>
            <consortium name="WormBaseParasite"/>
        </authorList>
    </citation>
    <scope>IDENTIFICATION</scope>
</reference>
<evidence type="ECO:0000256" key="5">
    <source>
        <dbReference type="ARBA" id="ARBA00022833"/>
    </source>
</evidence>
<evidence type="ECO:0000256" key="11">
    <source>
        <dbReference type="SAM" id="MobiDB-lite"/>
    </source>
</evidence>
<keyword evidence="5 10" id="KW-0862">Zinc</keyword>
<feature type="compositionally biased region" description="Basic residues" evidence="11">
    <location>
        <begin position="453"/>
        <end position="464"/>
    </location>
</feature>
<keyword evidence="14" id="KW-1185">Reference proteome</keyword>
<gene>
    <name evidence="13" type="ORF">HPLM_LOCUS8145</name>
</gene>
<keyword evidence="4" id="KW-0863">Zinc-finger</keyword>
<dbReference type="WBParaSite" id="HPLM_0000815301-mRNA-1">
    <property type="protein sequence ID" value="HPLM_0000815301-mRNA-1"/>
    <property type="gene ID" value="HPLM_0000815301"/>
</dbReference>
<evidence type="ECO:0000256" key="6">
    <source>
        <dbReference type="ARBA" id="ARBA00023015"/>
    </source>
</evidence>
<feature type="binding site" evidence="10">
    <location>
        <position position="290"/>
    </location>
    <ligand>
        <name>Zn(2+)</name>
        <dbReference type="ChEBI" id="CHEBI:29105"/>
        <label>1</label>
    </ligand>
</feature>
<dbReference type="STRING" id="6290.A0A0N4WCC1"/>
<feature type="region of interest" description="Disordered" evidence="11">
    <location>
        <begin position="185"/>
        <end position="248"/>
    </location>
</feature>
<dbReference type="InterPro" id="IPR028651">
    <property type="entry name" value="ING_fam"/>
</dbReference>
<feature type="binding site" evidence="10">
    <location>
        <position position="308"/>
    </location>
    <ligand>
        <name>Zn(2+)</name>
        <dbReference type="ChEBI" id="CHEBI:29105"/>
        <label>2</label>
    </ligand>
</feature>
<feature type="binding site" evidence="10">
    <location>
        <position position="305"/>
    </location>
    <ligand>
        <name>Zn(2+)</name>
        <dbReference type="ChEBI" id="CHEBI:29105"/>
        <label>2</label>
    </ligand>
</feature>
<name>A0A0N4WCC1_HAEPC</name>
<feature type="compositionally biased region" description="Basic and acidic residues" evidence="11">
    <location>
        <begin position="433"/>
        <end position="443"/>
    </location>
</feature>
<proteinExistence type="inferred from homology"/>
<dbReference type="AlphaFoldDB" id="A0A0N4WCC1"/>
<comment type="subcellular location">
    <subcellularLocation>
        <location evidence="1">Nucleus</location>
    </subcellularLocation>
</comment>
<dbReference type="InterPro" id="IPR013083">
    <property type="entry name" value="Znf_RING/FYVE/PHD"/>
</dbReference>
<dbReference type="InterPro" id="IPR001965">
    <property type="entry name" value="Znf_PHD"/>
</dbReference>
<evidence type="ECO:0000256" key="7">
    <source>
        <dbReference type="ARBA" id="ARBA00023163"/>
    </source>
</evidence>
<evidence type="ECO:0000256" key="1">
    <source>
        <dbReference type="ARBA" id="ARBA00004123"/>
    </source>
</evidence>
<feature type="site" description="Histone H3K4me3 binding" evidence="9">
    <location>
        <position position="272"/>
    </location>
</feature>
<keyword evidence="6" id="KW-0805">Transcription regulation</keyword>